<evidence type="ECO:0000256" key="30">
    <source>
        <dbReference type="ARBA" id="ARBA00048153"/>
    </source>
</evidence>
<dbReference type="Ensembl" id="ENSLLET00000026759.1">
    <property type="protein sequence ID" value="ENSLLEP00000025771.1"/>
    <property type="gene ID" value="ENSLLEG00000016172.1"/>
</dbReference>
<evidence type="ECO:0000256" key="34">
    <source>
        <dbReference type="ARBA" id="ARBA00048790"/>
    </source>
</evidence>
<dbReference type="InterPro" id="IPR000407">
    <property type="entry name" value="GDA1_CD39_NTPase"/>
</dbReference>
<evidence type="ECO:0000256" key="13">
    <source>
        <dbReference type="ARBA" id="ARBA00022842"/>
    </source>
</evidence>
<keyword evidence="48" id="KW-1185">Reference proteome</keyword>
<dbReference type="Pfam" id="PF01150">
    <property type="entry name" value="GDA1_CD39"/>
    <property type="match status" value="1"/>
</dbReference>
<keyword evidence="17" id="KW-0325">Glycoprotein</keyword>
<dbReference type="FunFam" id="3.30.420.40:FF:000068">
    <property type="entry name" value="Ectonucleoside triphosphate diphosphohydrolase 1"/>
    <property type="match status" value="1"/>
</dbReference>
<evidence type="ECO:0000256" key="24">
    <source>
        <dbReference type="ARBA" id="ARBA00045877"/>
    </source>
</evidence>
<evidence type="ECO:0000256" key="6">
    <source>
        <dbReference type="ARBA" id="ARBA00011748"/>
    </source>
</evidence>
<evidence type="ECO:0000256" key="20">
    <source>
        <dbReference type="ARBA" id="ARBA00042147"/>
    </source>
</evidence>
<comment type="catalytic activity">
    <reaction evidence="29">
        <text>CDP + H2O = CMP + phosphate + H(+)</text>
        <dbReference type="Rhea" id="RHEA:64880"/>
        <dbReference type="ChEBI" id="CHEBI:15377"/>
        <dbReference type="ChEBI" id="CHEBI:15378"/>
        <dbReference type="ChEBI" id="CHEBI:43474"/>
        <dbReference type="ChEBI" id="CHEBI:58069"/>
        <dbReference type="ChEBI" id="CHEBI:60377"/>
    </reaction>
    <physiologicalReaction direction="left-to-right" evidence="29">
        <dbReference type="Rhea" id="RHEA:64881"/>
    </physiologicalReaction>
</comment>
<comment type="catalytic activity">
    <reaction evidence="38">
        <text>UTP + 2 H2O = UMP + 2 phosphate + 2 H(+)</text>
        <dbReference type="Rhea" id="RHEA:64896"/>
        <dbReference type="ChEBI" id="CHEBI:15377"/>
        <dbReference type="ChEBI" id="CHEBI:15378"/>
        <dbReference type="ChEBI" id="CHEBI:43474"/>
        <dbReference type="ChEBI" id="CHEBI:46398"/>
        <dbReference type="ChEBI" id="CHEBI:57865"/>
    </reaction>
    <physiologicalReaction direction="left-to-right" evidence="38">
        <dbReference type="Rhea" id="RHEA:64897"/>
    </physiologicalReaction>
</comment>
<evidence type="ECO:0000256" key="27">
    <source>
        <dbReference type="ARBA" id="ARBA00047627"/>
    </source>
</evidence>
<feature type="active site" description="Proton acceptor" evidence="43">
    <location>
        <position position="205"/>
    </location>
</feature>
<comment type="catalytic activity">
    <reaction evidence="32">
        <text>ATP + 2 H2O = AMP + 2 phosphate + 2 H(+)</text>
        <dbReference type="Rhea" id="RHEA:20988"/>
        <dbReference type="ChEBI" id="CHEBI:15377"/>
        <dbReference type="ChEBI" id="CHEBI:15378"/>
        <dbReference type="ChEBI" id="CHEBI:30616"/>
        <dbReference type="ChEBI" id="CHEBI:43474"/>
        <dbReference type="ChEBI" id="CHEBI:456215"/>
    </reaction>
    <physiologicalReaction direction="left-to-right" evidence="32">
        <dbReference type="Rhea" id="RHEA:20989"/>
    </physiologicalReaction>
</comment>
<evidence type="ECO:0000313" key="48">
    <source>
        <dbReference type="Proteomes" id="UP000694569"/>
    </source>
</evidence>
<comment type="cofactor">
    <cofactor evidence="2">
        <name>Mg(2+)</name>
        <dbReference type="ChEBI" id="CHEBI:18420"/>
    </cofactor>
</comment>
<keyword evidence="11" id="KW-0106">Calcium</keyword>
<comment type="catalytic activity">
    <reaction evidence="41">
        <text>UDP + H2O = UMP + phosphate + H(+)</text>
        <dbReference type="Rhea" id="RHEA:64876"/>
        <dbReference type="ChEBI" id="CHEBI:15377"/>
        <dbReference type="ChEBI" id="CHEBI:15378"/>
        <dbReference type="ChEBI" id="CHEBI:43474"/>
        <dbReference type="ChEBI" id="CHEBI:57865"/>
        <dbReference type="ChEBI" id="CHEBI:58223"/>
    </reaction>
    <physiologicalReaction direction="left-to-right" evidence="41">
        <dbReference type="Rhea" id="RHEA:64877"/>
    </physiologicalReaction>
</comment>
<evidence type="ECO:0000256" key="43">
    <source>
        <dbReference type="PIRSR" id="PIRSR600407-1"/>
    </source>
</evidence>
<accession>A0A8C5PPK5</accession>
<evidence type="ECO:0000313" key="47">
    <source>
        <dbReference type="Ensembl" id="ENSLLEP00000025771.1"/>
    </source>
</evidence>
<evidence type="ECO:0000256" key="46">
    <source>
        <dbReference type="SAM" id="Phobius"/>
    </source>
</evidence>
<comment type="catalytic activity">
    <reaction evidence="26">
        <text>UTP + H2O = UDP + phosphate + H(+)</text>
        <dbReference type="Rhea" id="RHEA:64900"/>
        <dbReference type="ChEBI" id="CHEBI:15377"/>
        <dbReference type="ChEBI" id="CHEBI:15378"/>
        <dbReference type="ChEBI" id="CHEBI:43474"/>
        <dbReference type="ChEBI" id="CHEBI:46398"/>
        <dbReference type="ChEBI" id="CHEBI:58223"/>
    </reaction>
    <physiologicalReaction direction="left-to-right" evidence="26">
        <dbReference type="Rhea" id="RHEA:64901"/>
    </physiologicalReaction>
</comment>
<comment type="catalytic activity">
    <reaction evidence="39">
        <text>GTP + 2 H2O = GMP + 2 phosphate + 2 H(+)</text>
        <dbReference type="Rhea" id="RHEA:64904"/>
        <dbReference type="ChEBI" id="CHEBI:15377"/>
        <dbReference type="ChEBI" id="CHEBI:15378"/>
        <dbReference type="ChEBI" id="CHEBI:37565"/>
        <dbReference type="ChEBI" id="CHEBI:43474"/>
        <dbReference type="ChEBI" id="CHEBI:58115"/>
    </reaction>
    <physiologicalReaction direction="left-to-right" evidence="39">
        <dbReference type="Rhea" id="RHEA:64905"/>
    </physiologicalReaction>
</comment>
<gene>
    <name evidence="47" type="primary">ENTPD1</name>
</gene>
<feature type="transmembrane region" description="Helical" evidence="46">
    <location>
        <begin position="48"/>
        <end position="69"/>
    </location>
</feature>
<evidence type="ECO:0000256" key="2">
    <source>
        <dbReference type="ARBA" id="ARBA00001946"/>
    </source>
</evidence>
<comment type="catalytic activity">
    <reaction evidence="28">
        <text>a ribonucleoside 5'-triphosphate + H2O = a ribonucleoside 5'-diphosphate + phosphate + H(+)</text>
        <dbReference type="Rhea" id="RHEA:23680"/>
        <dbReference type="ChEBI" id="CHEBI:15377"/>
        <dbReference type="ChEBI" id="CHEBI:15378"/>
        <dbReference type="ChEBI" id="CHEBI:43474"/>
        <dbReference type="ChEBI" id="CHEBI:57930"/>
        <dbReference type="ChEBI" id="CHEBI:61557"/>
    </reaction>
    <physiologicalReaction direction="left-to-right" evidence="28">
        <dbReference type="Rhea" id="RHEA:23681"/>
    </physiologicalReaction>
</comment>
<evidence type="ECO:0000256" key="33">
    <source>
        <dbReference type="ARBA" id="ARBA00048778"/>
    </source>
</evidence>
<evidence type="ECO:0000256" key="36">
    <source>
        <dbReference type="ARBA" id="ARBA00049117"/>
    </source>
</evidence>
<evidence type="ECO:0000256" key="29">
    <source>
        <dbReference type="ARBA" id="ARBA00048136"/>
    </source>
</evidence>
<keyword evidence="15 46" id="KW-0472">Membrane</keyword>
<dbReference type="Gene3D" id="3.30.420.150">
    <property type="entry name" value="Exopolyphosphatase. Domain 2"/>
    <property type="match status" value="1"/>
</dbReference>
<dbReference type="GO" id="GO:0004050">
    <property type="term" value="F:apyrase activity"/>
    <property type="evidence" value="ECO:0007669"/>
    <property type="project" value="UniProtKB-EC"/>
</dbReference>
<evidence type="ECO:0000256" key="22">
    <source>
        <dbReference type="ARBA" id="ARBA00044280"/>
    </source>
</evidence>
<keyword evidence="8 46" id="KW-0812">Transmembrane</keyword>
<keyword evidence="9 44" id="KW-0547">Nucleotide-binding</keyword>
<dbReference type="FunFam" id="3.30.420.150:FF:000002">
    <property type="entry name" value="Ectonucleoside triphosphate diphosphohydrolase 1"/>
    <property type="match status" value="1"/>
</dbReference>
<evidence type="ECO:0000256" key="35">
    <source>
        <dbReference type="ARBA" id="ARBA00049104"/>
    </source>
</evidence>
<dbReference type="PANTHER" id="PTHR11782">
    <property type="entry name" value="ADENOSINE/GUANOSINE DIPHOSPHATASE"/>
    <property type="match status" value="1"/>
</dbReference>
<evidence type="ECO:0000256" key="19">
    <source>
        <dbReference type="ARBA" id="ARBA00041335"/>
    </source>
</evidence>
<comment type="catalytic activity">
    <reaction evidence="36">
        <text>GTP + H2O = GDP + phosphate + H(+)</text>
        <dbReference type="Rhea" id="RHEA:19669"/>
        <dbReference type="ChEBI" id="CHEBI:15377"/>
        <dbReference type="ChEBI" id="CHEBI:15378"/>
        <dbReference type="ChEBI" id="CHEBI:37565"/>
        <dbReference type="ChEBI" id="CHEBI:43474"/>
        <dbReference type="ChEBI" id="CHEBI:58189"/>
    </reaction>
    <physiologicalReaction direction="left-to-right" evidence="36">
        <dbReference type="Rhea" id="RHEA:19670"/>
    </physiologicalReaction>
</comment>
<dbReference type="GO" id="GO:0009134">
    <property type="term" value="P:nucleoside diphosphate catabolic process"/>
    <property type="evidence" value="ECO:0007669"/>
    <property type="project" value="TreeGrafter"/>
</dbReference>
<comment type="subunit">
    <text evidence="6">Homodimer; disulfide-linked.</text>
</comment>
<dbReference type="PANTHER" id="PTHR11782:SF32">
    <property type="entry name" value="ECTONUCLEOSIDE TRIPHOSPHATE DIPHOSPHOHYDROLASE 1"/>
    <property type="match status" value="1"/>
</dbReference>
<name>A0A8C5PPK5_9ANUR</name>
<evidence type="ECO:0000256" key="31">
    <source>
        <dbReference type="ARBA" id="ARBA00048279"/>
    </source>
</evidence>
<evidence type="ECO:0000256" key="39">
    <source>
        <dbReference type="ARBA" id="ARBA00049333"/>
    </source>
</evidence>
<evidence type="ECO:0000256" key="44">
    <source>
        <dbReference type="PIRSR" id="PIRSR600407-2"/>
    </source>
</evidence>
<feature type="binding site" evidence="44">
    <location>
        <begin position="246"/>
        <end position="250"/>
    </location>
    <ligand>
        <name>ATP</name>
        <dbReference type="ChEBI" id="CHEBI:30616"/>
    </ligand>
</feature>
<protein>
    <recommendedName>
        <fullName evidence="18">Ectonucleoside triphosphate diphosphohydrolase 1</fullName>
        <ecNumber evidence="7">3.6.1.5</ecNumber>
    </recommendedName>
    <alternativeName>
        <fullName evidence="23">ATP diphosphohydrolase</fullName>
    </alternativeName>
    <alternativeName>
        <fullName evidence="20">Ecto-ATP diphosphohydrolase 1</fullName>
    </alternativeName>
    <alternativeName>
        <fullName evidence="21">Ecto-apyrase</fullName>
    </alternativeName>
    <alternativeName>
        <fullName evidence="19">Lymphoid cell activation antigen</fullName>
    </alternativeName>
    <alternativeName>
        <fullName evidence="22">Nucleoside triphosphate diphosphohydrolase 1</fullName>
    </alternativeName>
</protein>
<comment type="catalytic activity">
    <reaction evidence="33">
        <text>ATP + H2O = ADP + phosphate + H(+)</text>
        <dbReference type="Rhea" id="RHEA:13065"/>
        <dbReference type="ChEBI" id="CHEBI:15377"/>
        <dbReference type="ChEBI" id="CHEBI:15378"/>
        <dbReference type="ChEBI" id="CHEBI:30616"/>
        <dbReference type="ChEBI" id="CHEBI:43474"/>
        <dbReference type="ChEBI" id="CHEBI:456216"/>
    </reaction>
    <physiologicalReaction direction="left-to-right" evidence="33">
        <dbReference type="Rhea" id="RHEA:13066"/>
    </physiologicalReaction>
</comment>
<keyword evidence="12 44" id="KW-0067">ATP-binding</keyword>
<evidence type="ECO:0000256" key="21">
    <source>
        <dbReference type="ARBA" id="ARBA00042196"/>
    </source>
</evidence>
<keyword evidence="13" id="KW-0460">Magnesium</keyword>
<comment type="catalytic activity">
    <reaction evidence="42">
        <text>ADP + H2O = AMP + phosphate + H(+)</text>
        <dbReference type="Rhea" id="RHEA:61436"/>
        <dbReference type="ChEBI" id="CHEBI:15377"/>
        <dbReference type="ChEBI" id="CHEBI:15378"/>
        <dbReference type="ChEBI" id="CHEBI:43474"/>
        <dbReference type="ChEBI" id="CHEBI:456215"/>
        <dbReference type="ChEBI" id="CHEBI:456216"/>
    </reaction>
    <physiologicalReaction direction="left-to-right" evidence="42">
        <dbReference type="Rhea" id="RHEA:61437"/>
    </physiologicalReaction>
</comment>
<comment type="catalytic activity">
    <reaction evidence="27">
        <text>ITP + 2 H2O = IMP + 2 phosphate + 2 H(+)</text>
        <dbReference type="Rhea" id="RHEA:77735"/>
        <dbReference type="ChEBI" id="CHEBI:15377"/>
        <dbReference type="ChEBI" id="CHEBI:15378"/>
        <dbReference type="ChEBI" id="CHEBI:43474"/>
        <dbReference type="ChEBI" id="CHEBI:58053"/>
        <dbReference type="ChEBI" id="CHEBI:61402"/>
    </reaction>
    <physiologicalReaction direction="left-to-right" evidence="27">
        <dbReference type="Rhea" id="RHEA:77736"/>
    </physiologicalReaction>
</comment>
<evidence type="ECO:0000256" key="4">
    <source>
        <dbReference type="ARBA" id="ARBA00004345"/>
    </source>
</evidence>
<reference evidence="47" key="2">
    <citation type="submission" date="2025-09" db="UniProtKB">
        <authorList>
            <consortium name="Ensembl"/>
        </authorList>
    </citation>
    <scope>IDENTIFICATION</scope>
</reference>
<keyword evidence="16" id="KW-1015">Disulfide bond</keyword>
<evidence type="ECO:0000256" key="25">
    <source>
        <dbReference type="ARBA" id="ARBA00047297"/>
    </source>
</evidence>
<evidence type="ECO:0000256" key="41">
    <source>
        <dbReference type="ARBA" id="ARBA00049502"/>
    </source>
</evidence>
<evidence type="ECO:0000256" key="5">
    <source>
        <dbReference type="ARBA" id="ARBA00009283"/>
    </source>
</evidence>
<evidence type="ECO:0000256" key="32">
    <source>
        <dbReference type="ARBA" id="ARBA00048517"/>
    </source>
</evidence>
<reference evidence="47" key="1">
    <citation type="submission" date="2025-08" db="UniProtKB">
        <authorList>
            <consortium name="Ensembl"/>
        </authorList>
    </citation>
    <scope>IDENTIFICATION</scope>
</reference>
<comment type="similarity">
    <text evidence="5 45">Belongs to the GDA1/CD39 NTPase family.</text>
</comment>
<comment type="cofactor">
    <cofactor evidence="1">
        <name>Ca(2+)</name>
        <dbReference type="ChEBI" id="CHEBI:29108"/>
    </cofactor>
</comment>
<evidence type="ECO:0000256" key="17">
    <source>
        <dbReference type="ARBA" id="ARBA00023180"/>
    </source>
</evidence>
<evidence type="ECO:0000256" key="18">
    <source>
        <dbReference type="ARBA" id="ARBA00039600"/>
    </source>
</evidence>
<evidence type="ECO:0000256" key="11">
    <source>
        <dbReference type="ARBA" id="ARBA00022837"/>
    </source>
</evidence>
<evidence type="ECO:0000256" key="3">
    <source>
        <dbReference type="ARBA" id="ARBA00004141"/>
    </source>
</evidence>
<evidence type="ECO:0000256" key="28">
    <source>
        <dbReference type="ARBA" id="ARBA00047940"/>
    </source>
</evidence>
<dbReference type="OrthoDB" id="6372431at2759"/>
<dbReference type="GO" id="GO:0017111">
    <property type="term" value="F:ribonucleoside triphosphate phosphatase activity"/>
    <property type="evidence" value="ECO:0007669"/>
    <property type="project" value="TreeGrafter"/>
</dbReference>
<feature type="transmembrane region" description="Helical" evidence="46">
    <location>
        <begin position="506"/>
        <end position="529"/>
    </location>
</feature>
<dbReference type="GeneTree" id="ENSGT01150000286965"/>
<evidence type="ECO:0000256" key="12">
    <source>
        <dbReference type="ARBA" id="ARBA00022840"/>
    </source>
</evidence>
<comment type="catalytic activity">
    <reaction evidence="37">
        <text>ITP + H2O = IDP + phosphate + H(+)</text>
        <dbReference type="Rhea" id="RHEA:28330"/>
        <dbReference type="ChEBI" id="CHEBI:15377"/>
        <dbReference type="ChEBI" id="CHEBI:15378"/>
        <dbReference type="ChEBI" id="CHEBI:43474"/>
        <dbReference type="ChEBI" id="CHEBI:58280"/>
        <dbReference type="ChEBI" id="CHEBI:61402"/>
    </reaction>
    <physiologicalReaction direction="left-to-right" evidence="37">
        <dbReference type="Rhea" id="RHEA:28331"/>
    </physiologicalReaction>
</comment>
<dbReference type="GO" id="GO:0004382">
    <property type="term" value="F:GDP phosphatase activity"/>
    <property type="evidence" value="ECO:0007669"/>
    <property type="project" value="TreeGrafter"/>
</dbReference>
<dbReference type="EC" id="3.6.1.5" evidence="7"/>
<evidence type="ECO:0000256" key="45">
    <source>
        <dbReference type="RuleBase" id="RU003833"/>
    </source>
</evidence>
<evidence type="ECO:0000256" key="26">
    <source>
        <dbReference type="ARBA" id="ARBA00047358"/>
    </source>
</evidence>
<comment type="catalytic activity">
    <reaction evidence="40">
        <text>CTP + 2 H2O = CMP + 2 phosphate + 2 H(+)</text>
        <dbReference type="Rhea" id="RHEA:64908"/>
        <dbReference type="ChEBI" id="CHEBI:15377"/>
        <dbReference type="ChEBI" id="CHEBI:15378"/>
        <dbReference type="ChEBI" id="CHEBI:37563"/>
        <dbReference type="ChEBI" id="CHEBI:43474"/>
        <dbReference type="ChEBI" id="CHEBI:60377"/>
    </reaction>
    <physiologicalReaction direction="left-to-right" evidence="40">
        <dbReference type="Rhea" id="RHEA:64909"/>
    </physiologicalReaction>
</comment>
<comment type="catalytic activity">
    <reaction evidence="25">
        <text>a ribonucleoside 5'-triphosphate + 2 H2O = a ribonucleoside 5'-phosphate + 2 phosphate + 2 H(+)</text>
        <dbReference type="Rhea" id="RHEA:36795"/>
        <dbReference type="ChEBI" id="CHEBI:15377"/>
        <dbReference type="ChEBI" id="CHEBI:15378"/>
        <dbReference type="ChEBI" id="CHEBI:43474"/>
        <dbReference type="ChEBI" id="CHEBI:58043"/>
        <dbReference type="ChEBI" id="CHEBI:61557"/>
        <dbReference type="EC" id="3.6.1.5"/>
    </reaction>
    <physiologicalReaction direction="left-to-right" evidence="25">
        <dbReference type="Rhea" id="RHEA:36796"/>
    </physiologicalReaction>
</comment>
<evidence type="ECO:0000256" key="37">
    <source>
        <dbReference type="ARBA" id="ARBA00049189"/>
    </source>
</evidence>
<comment type="catalytic activity">
    <reaction evidence="31">
        <text>IDP + H2O = IMP + phosphate + H(+)</text>
        <dbReference type="Rhea" id="RHEA:35207"/>
        <dbReference type="ChEBI" id="CHEBI:15377"/>
        <dbReference type="ChEBI" id="CHEBI:15378"/>
        <dbReference type="ChEBI" id="CHEBI:43474"/>
        <dbReference type="ChEBI" id="CHEBI:58053"/>
        <dbReference type="ChEBI" id="CHEBI:58280"/>
    </reaction>
    <physiologicalReaction direction="left-to-right" evidence="31">
        <dbReference type="Rhea" id="RHEA:35208"/>
    </physiologicalReaction>
</comment>
<evidence type="ECO:0000256" key="16">
    <source>
        <dbReference type="ARBA" id="ARBA00023157"/>
    </source>
</evidence>
<evidence type="ECO:0000256" key="7">
    <source>
        <dbReference type="ARBA" id="ARBA00012148"/>
    </source>
</evidence>
<comment type="catalytic activity">
    <reaction evidence="30">
        <text>GDP + H2O = GMP + phosphate + H(+)</text>
        <dbReference type="Rhea" id="RHEA:22156"/>
        <dbReference type="ChEBI" id="CHEBI:15377"/>
        <dbReference type="ChEBI" id="CHEBI:15378"/>
        <dbReference type="ChEBI" id="CHEBI:43474"/>
        <dbReference type="ChEBI" id="CHEBI:58115"/>
        <dbReference type="ChEBI" id="CHEBI:58189"/>
    </reaction>
    <physiologicalReaction direction="left-to-right" evidence="30">
        <dbReference type="Rhea" id="RHEA:22157"/>
    </physiologicalReaction>
</comment>
<evidence type="ECO:0000256" key="38">
    <source>
        <dbReference type="ARBA" id="ARBA00049315"/>
    </source>
</evidence>
<proteinExistence type="inferred from homology"/>
<evidence type="ECO:0000256" key="9">
    <source>
        <dbReference type="ARBA" id="ARBA00022741"/>
    </source>
</evidence>
<keyword evidence="14 46" id="KW-1133">Transmembrane helix</keyword>
<comment type="catalytic activity">
    <reaction evidence="35">
        <text>CTP + H2O = CDP + phosphate + H(+)</text>
        <dbReference type="Rhea" id="RHEA:29387"/>
        <dbReference type="ChEBI" id="CHEBI:15377"/>
        <dbReference type="ChEBI" id="CHEBI:15378"/>
        <dbReference type="ChEBI" id="CHEBI:37563"/>
        <dbReference type="ChEBI" id="CHEBI:43474"/>
        <dbReference type="ChEBI" id="CHEBI:58069"/>
    </reaction>
    <physiologicalReaction direction="left-to-right" evidence="35">
        <dbReference type="Rhea" id="RHEA:29388"/>
    </physiologicalReaction>
</comment>
<evidence type="ECO:0000256" key="1">
    <source>
        <dbReference type="ARBA" id="ARBA00001913"/>
    </source>
</evidence>
<evidence type="ECO:0000256" key="42">
    <source>
        <dbReference type="ARBA" id="ARBA00049526"/>
    </source>
</evidence>
<dbReference type="Gene3D" id="3.30.420.40">
    <property type="match status" value="1"/>
</dbReference>
<evidence type="ECO:0000256" key="10">
    <source>
        <dbReference type="ARBA" id="ARBA00022801"/>
    </source>
</evidence>
<dbReference type="Proteomes" id="UP000694569">
    <property type="component" value="Unplaced"/>
</dbReference>
<evidence type="ECO:0000256" key="15">
    <source>
        <dbReference type="ARBA" id="ARBA00023136"/>
    </source>
</evidence>
<dbReference type="GO" id="GO:0005524">
    <property type="term" value="F:ATP binding"/>
    <property type="evidence" value="ECO:0007669"/>
    <property type="project" value="UniProtKB-KW"/>
</dbReference>
<sequence length="540" mass="60930">MFGNEKDCPVFITRNKRKTPKPVWRLEMADTHKWDKVAKPKKTWKRKVLCILGVFFALAIVALIITAVMQNKPLPKNIKYGIVLDAGSSHTSLYVYNWPAEKENDTGVVKQVEECKVEGNGISHYFQEPVKAGLSIDACVTRAQQVIPANQHKETPIYLGATAGMRLLRLNNHTVADEVLSSVENSLRSSPFDFQGARIITGQEEGAYGWITINYLLKNFVEESSVLNLLPSFRKTETSGALDLGGASTQITFVSDEDIETQENTLHFRLYGKSYNVYTHSYLCYGKDQALRLQLVKNIVNTRNGTMWDPCFNPGYRRNTSTSELYSSPCVSQHTRFTTTPVNFEIKGTGDYQLCKANIQSIFNVSYCPYSQCSFNGIFQPVLQGKFGAFSAFYFVMDFLKVAHEKATLEDVKERVQSHCSRPWDQVKADFPKIKTKYLSEYCFSGVYILSLLELGYGFNADNWKEISFLGKISGSDAGWTLGYMLNLTNMIPAELPPSPPLSHGVYVGLMVFFSVLLLFIVLICWLGFRKPRCLQKGII</sequence>
<comment type="subcellular location">
    <subcellularLocation>
        <location evidence="4">Membrane</location>
        <location evidence="4">Caveola</location>
    </subcellularLocation>
    <subcellularLocation>
        <location evidence="3">Membrane</location>
        <topology evidence="3">Multi-pass membrane protein</topology>
    </subcellularLocation>
</comment>
<comment type="catalytic activity">
    <reaction evidence="34">
        <text>a ribonucleoside 5'-diphosphate + H2O = a ribonucleoside 5'-phosphate + phosphate + H(+)</text>
        <dbReference type="Rhea" id="RHEA:36799"/>
        <dbReference type="ChEBI" id="CHEBI:15377"/>
        <dbReference type="ChEBI" id="CHEBI:15378"/>
        <dbReference type="ChEBI" id="CHEBI:43474"/>
        <dbReference type="ChEBI" id="CHEBI:57930"/>
        <dbReference type="ChEBI" id="CHEBI:58043"/>
    </reaction>
    <physiologicalReaction direction="left-to-right" evidence="34">
        <dbReference type="Rhea" id="RHEA:36800"/>
    </physiologicalReaction>
</comment>
<evidence type="ECO:0000256" key="40">
    <source>
        <dbReference type="ARBA" id="ARBA00049373"/>
    </source>
</evidence>
<evidence type="ECO:0000256" key="23">
    <source>
        <dbReference type="ARBA" id="ARBA00044314"/>
    </source>
</evidence>
<organism evidence="47 48">
    <name type="scientific">Leptobrachium leishanense</name>
    <name type="common">Leishan spiny toad</name>
    <dbReference type="NCBI Taxonomy" id="445787"/>
    <lineage>
        <taxon>Eukaryota</taxon>
        <taxon>Metazoa</taxon>
        <taxon>Chordata</taxon>
        <taxon>Craniata</taxon>
        <taxon>Vertebrata</taxon>
        <taxon>Euteleostomi</taxon>
        <taxon>Amphibia</taxon>
        <taxon>Batrachia</taxon>
        <taxon>Anura</taxon>
        <taxon>Pelobatoidea</taxon>
        <taxon>Megophryidae</taxon>
        <taxon>Leptobrachium</taxon>
    </lineage>
</organism>
<dbReference type="GO" id="GO:0005901">
    <property type="term" value="C:caveola"/>
    <property type="evidence" value="ECO:0007669"/>
    <property type="project" value="UniProtKB-SubCell"/>
</dbReference>
<evidence type="ECO:0000256" key="8">
    <source>
        <dbReference type="ARBA" id="ARBA00022692"/>
    </source>
</evidence>
<dbReference type="AlphaFoldDB" id="A0A8C5PPK5"/>
<comment type="function">
    <text evidence="24">Catalyzes the hydrolysis of both di- and triphosphate nucleotides (NDPs and NTPs) and hydrolyze NTPs to nucleotide monophosphates (NMPs) in two distinct successive phosphate-releasing steps, with NDPs as intermediates and participates in the regulation of extracellular levels of nucleotides. By hydrolyzing proinflammatory ATP and platelet-activating ADP to AMP, it blocks platelet aggregation and supports blood flow.</text>
</comment>
<evidence type="ECO:0000256" key="14">
    <source>
        <dbReference type="ARBA" id="ARBA00022989"/>
    </source>
</evidence>
<keyword evidence="10 45" id="KW-0378">Hydrolase</keyword>
<dbReference type="GO" id="GO:0045134">
    <property type="term" value="F:UDP phosphatase activity"/>
    <property type="evidence" value="ECO:0007669"/>
    <property type="project" value="TreeGrafter"/>
</dbReference>
<dbReference type="PROSITE" id="PS01238">
    <property type="entry name" value="GDA1_CD39_NTPASE"/>
    <property type="match status" value="1"/>
</dbReference>